<dbReference type="Proteomes" id="UP000290909">
    <property type="component" value="Chromosome"/>
</dbReference>
<comment type="similarity">
    <text evidence="1">Belongs to the acetyltransferase family.</text>
</comment>
<evidence type="ECO:0000256" key="3">
    <source>
        <dbReference type="ARBA" id="ARBA00023315"/>
    </source>
</evidence>
<dbReference type="InterPro" id="IPR016181">
    <property type="entry name" value="Acyl_CoA_acyltransferase"/>
</dbReference>
<dbReference type="RefSeq" id="WP_035369743.1">
    <property type="nucleotide sequence ID" value="NZ_LR215050.1"/>
</dbReference>
<keyword evidence="6" id="KW-1185">Reference proteome</keyword>
<dbReference type="InterPro" id="IPR000182">
    <property type="entry name" value="GNAT_dom"/>
</dbReference>
<protein>
    <submittedName>
        <fullName evidence="5">Predicted acetyltransferase</fullName>
    </submittedName>
</protein>
<dbReference type="Pfam" id="PF00583">
    <property type="entry name" value="Acetyltransf_1"/>
    <property type="match status" value="1"/>
</dbReference>
<accession>A0A449BIN3</accession>
<organism evidence="5 6">
    <name type="scientific">Acholeplasma hippikon</name>
    <dbReference type="NCBI Taxonomy" id="264636"/>
    <lineage>
        <taxon>Bacteria</taxon>
        <taxon>Bacillati</taxon>
        <taxon>Mycoplasmatota</taxon>
        <taxon>Mollicutes</taxon>
        <taxon>Acholeplasmatales</taxon>
        <taxon>Acholeplasmataceae</taxon>
        <taxon>Acholeplasma</taxon>
    </lineage>
</organism>
<dbReference type="InterPro" id="IPR051016">
    <property type="entry name" value="Diverse_Substrate_AcTransf"/>
</dbReference>
<dbReference type="PANTHER" id="PTHR10545">
    <property type="entry name" value="DIAMINE N-ACETYLTRANSFERASE"/>
    <property type="match status" value="1"/>
</dbReference>
<reference evidence="5 6" key="1">
    <citation type="submission" date="2019-01" db="EMBL/GenBank/DDBJ databases">
        <authorList>
            <consortium name="Pathogen Informatics"/>
        </authorList>
    </citation>
    <scope>NUCLEOTIDE SEQUENCE [LARGE SCALE GENOMIC DNA]</scope>
    <source>
        <strain evidence="5 6">NCTC10172</strain>
    </source>
</reference>
<evidence type="ECO:0000259" key="4">
    <source>
        <dbReference type="PROSITE" id="PS51186"/>
    </source>
</evidence>
<dbReference type="PANTHER" id="PTHR10545:SF29">
    <property type="entry name" value="GH14572P-RELATED"/>
    <property type="match status" value="1"/>
</dbReference>
<sequence length="159" mass="18861">MNKSYRFAEEKDIPLVLKFIKELSVYEKMEDQVIATETTLKEWLFEKKIAEVIFPMENNIEVGFALFFHNYSTFVGRAGLYLEDIYIMPQYRNRGHGKSIFKILSKIAVERNCGRFEWSCLDWNEPSIQFYKSLGAVPMNGWTVYRLTEEKFKKIAEEQ</sequence>
<evidence type="ECO:0000256" key="2">
    <source>
        <dbReference type="ARBA" id="ARBA00022679"/>
    </source>
</evidence>
<gene>
    <name evidence="5" type="ORF">NCTC10172_00324</name>
</gene>
<keyword evidence="2 5" id="KW-0808">Transferase</keyword>
<dbReference type="AlphaFoldDB" id="A0A449BIN3"/>
<keyword evidence="3" id="KW-0012">Acyltransferase</keyword>
<feature type="domain" description="N-acetyltransferase" evidence="4">
    <location>
        <begin position="3"/>
        <end position="154"/>
    </location>
</feature>
<dbReference type="STRING" id="1408416.GCA_000702765_01141"/>
<dbReference type="CDD" id="cd04301">
    <property type="entry name" value="NAT_SF"/>
    <property type="match status" value="1"/>
</dbReference>
<dbReference type="SUPFAM" id="SSF55729">
    <property type="entry name" value="Acyl-CoA N-acyltransferases (Nat)"/>
    <property type="match status" value="1"/>
</dbReference>
<evidence type="ECO:0000256" key="1">
    <source>
        <dbReference type="ARBA" id="ARBA00008694"/>
    </source>
</evidence>
<dbReference type="FunFam" id="3.40.630.30:FF:000064">
    <property type="entry name" value="GNAT family acetyltransferase"/>
    <property type="match status" value="1"/>
</dbReference>
<proteinExistence type="inferred from homology"/>
<dbReference type="PROSITE" id="PS51186">
    <property type="entry name" value="GNAT"/>
    <property type="match status" value="1"/>
</dbReference>
<dbReference type="KEGG" id="ahk:NCTC10172_00324"/>
<evidence type="ECO:0000313" key="5">
    <source>
        <dbReference type="EMBL" id="VEU82315.1"/>
    </source>
</evidence>
<dbReference type="Gene3D" id="3.40.630.30">
    <property type="match status" value="1"/>
</dbReference>
<dbReference type="GO" id="GO:0008080">
    <property type="term" value="F:N-acetyltransferase activity"/>
    <property type="evidence" value="ECO:0007669"/>
    <property type="project" value="UniProtKB-ARBA"/>
</dbReference>
<evidence type="ECO:0000313" key="6">
    <source>
        <dbReference type="Proteomes" id="UP000290909"/>
    </source>
</evidence>
<dbReference type="EMBL" id="LR215050">
    <property type="protein sequence ID" value="VEU82315.1"/>
    <property type="molecule type" value="Genomic_DNA"/>
</dbReference>
<name>A0A449BIN3_9MOLU</name>